<keyword evidence="7" id="KW-0406">Ion transport</keyword>
<dbReference type="OrthoDB" id="9809646at2"/>
<keyword evidence="5" id="KW-0862">Zinc</keyword>
<dbReference type="GO" id="GO:0005385">
    <property type="term" value="F:zinc ion transmembrane transporter activity"/>
    <property type="evidence" value="ECO:0007669"/>
    <property type="project" value="TreeGrafter"/>
</dbReference>
<dbReference type="InterPro" id="IPR027469">
    <property type="entry name" value="Cation_efflux_TMD_sf"/>
</dbReference>
<comment type="similarity">
    <text evidence="2">Belongs to the cation diffusion facilitator (CDF) transporter (TC 2.A.4) family. SLC30A subfamily.</text>
</comment>
<evidence type="ECO:0000256" key="8">
    <source>
        <dbReference type="ARBA" id="ARBA00023136"/>
    </source>
</evidence>
<keyword evidence="4 10" id="KW-0812">Transmembrane</keyword>
<feature type="domain" description="Cation efflux protein transmembrane" evidence="11">
    <location>
        <begin position="54"/>
        <end position="245"/>
    </location>
</feature>
<dbReference type="PANTHER" id="PTHR11562">
    <property type="entry name" value="CATION EFFLUX PROTEIN/ ZINC TRANSPORTER"/>
    <property type="match status" value="1"/>
</dbReference>
<feature type="compositionally biased region" description="Basic residues" evidence="9">
    <location>
        <begin position="19"/>
        <end position="39"/>
    </location>
</feature>
<keyword evidence="5" id="KW-0864">Zinc transport</keyword>
<evidence type="ECO:0000256" key="5">
    <source>
        <dbReference type="ARBA" id="ARBA00022906"/>
    </source>
</evidence>
<feature type="region of interest" description="Disordered" evidence="9">
    <location>
        <begin position="328"/>
        <end position="351"/>
    </location>
</feature>
<dbReference type="Pfam" id="PF16916">
    <property type="entry name" value="ZT_dimer"/>
    <property type="match status" value="1"/>
</dbReference>
<dbReference type="NCBIfam" id="TIGR01297">
    <property type="entry name" value="CDF"/>
    <property type="match status" value="1"/>
</dbReference>
<dbReference type="InterPro" id="IPR050681">
    <property type="entry name" value="CDF/SLC30A"/>
</dbReference>
<feature type="transmembrane region" description="Helical" evidence="10">
    <location>
        <begin position="196"/>
        <end position="214"/>
    </location>
</feature>
<feature type="region of interest" description="Disordered" evidence="9">
    <location>
        <begin position="1"/>
        <end position="48"/>
    </location>
</feature>
<dbReference type="InterPro" id="IPR058533">
    <property type="entry name" value="Cation_efflux_TM"/>
</dbReference>
<dbReference type="PANTHER" id="PTHR11562:SF17">
    <property type="entry name" value="RE54080P-RELATED"/>
    <property type="match status" value="1"/>
</dbReference>
<evidence type="ECO:0000313" key="13">
    <source>
        <dbReference type="EMBL" id="RST83112.1"/>
    </source>
</evidence>
<keyword evidence="3" id="KW-0813">Transport</keyword>
<evidence type="ECO:0000256" key="7">
    <source>
        <dbReference type="ARBA" id="ARBA00023065"/>
    </source>
</evidence>
<feature type="transmembrane region" description="Helical" evidence="10">
    <location>
        <begin position="152"/>
        <end position="175"/>
    </location>
</feature>
<sequence>MAPGRRAVVQANPSNVGTRIRKDKGLGHAHAHPHAGHGHAGHDHGHGASSKSRVLIAALLTGAFMVAEAIGGVITGSLALIADAGHMLTDSVALFFAWYAFHLAGRQATARLSFGYDRLKTLVAYTNGLAVFAIAGWIVWEAWQRFAEPSPVLGGPMLAIALVGLAVNVGAFLVLHGGDRDDLNMRGALLHVMGDLLGSVAALAAAIVILTTGWYPIDPILSVLVSLLLFRSAFGLVRDAGHVLLEGTPGGIDRDAVALDLVASVARVRDVHHMHVWSLDGSRNMATLHARLEPGADAHLAVAAIKRRLAETHGIGHATVEPEYDCCADSRHDDGDEHGHEDGDVHRNAHG</sequence>
<evidence type="ECO:0000256" key="2">
    <source>
        <dbReference type="ARBA" id="ARBA00008873"/>
    </source>
</evidence>
<feature type="transmembrane region" description="Helical" evidence="10">
    <location>
        <begin position="122"/>
        <end position="140"/>
    </location>
</feature>
<feature type="transmembrane region" description="Helical" evidence="10">
    <location>
        <begin position="80"/>
        <end position="101"/>
    </location>
</feature>
<dbReference type="SUPFAM" id="SSF160240">
    <property type="entry name" value="Cation efflux protein cytoplasmic domain-like"/>
    <property type="match status" value="1"/>
</dbReference>
<feature type="transmembrane region" description="Helical" evidence="10">
    <location>
        <begin position="54"/>
        <end position="74"/>
    </location>
</feature>
<comment type="caution">
    <text evidence="13">The sequence shown here is derived from an EMBL/GenBank/DDBJ whole genome shotgun (WGS) entry which is preliminary data.</text>
</comment>
<evidence type="ECO:0000256" key="3">
    <source>
        <dbReference type="ARBA" id="ARBA00022448"/>
    </source>
</evidence>
<evidence type="ECO:0000256" key="4">
    <source>
        <dbReference type="ARBA" id="ARBA00022692"/>
    </source>
</evidence>
<evidence type="ECO:0000259" key="12">
    <source>
        <dbReference type="Pfam" id="PF16916"/>
    </source>
</evidence>
<gene>
    <name evidence="13" type="ORF">EJC49_22780</name>
</gene>
<keyword evidence="14" id="KW-1185">Reference proteome</keyword>
<dbReference type="AlphaFoldDB" id="A0A3R9Y377"/>
<dbReference type="Proteomes" id="UP000278398">
    <property type="component" value="Unassembled WGS sequence"/>
</dbReference>
<evidence type="ECO:0000256" key="1">
    <source>
        <dbReference type="ARBA" id="ARBA00004141"/>
    </source>
</evidence>
<keyword evidence="8 10" id="KW-0472">Membrane</keyword>
<evidence type="ECO:0000256" key="6">
    <source>
        <dbReference type="ARBA" id="ARBA00022989"/>
    </source>
</evidence>
<dbReference type="GO" id="GO:0005886">
    <property type="term" value="C:plasma membrane"/>
    <property type="evidence" value="ECO:0007669"/>
    <property type="project" value="TreeGrafter"/>
</dbReference>
<name>A0A3R9Y377_9HYPH</name>
<dbReference type="InterPro" id="IPR002524">
    <property type="entry name" value="Cation_efflux"/>
</dbReference>
<evidence type="ECO:0000256" key="10">
    <source>
        <dbReference type="SAM" id="Phobius"/>
    </source>
</evidence>
<evidence type="ECO:0000256" key="9">
    <source>
        <dbReference type="SAM" id="MobiDB-lite"/>
    </source>
</evidence>
<comment type="subcellular location">
    <subcellularLocation>
        <location evidence="1">Membrane</location>
        <topology evidence="1">Multi-pass membrane protein</topology>
    </subcellularLocation>
</comment>
<dbReference type="SUPFAM" id="SSF161111">
    <property type="entry name" value="Cation efflux protein transmembrane domain-like"/>
    <property type="match status" value="1"/>
</dbReference>
<organism evidence="13 14">
    <name type="scientific">Aquibium carbonis</name>
    <dbReference type="NCBI Taxonomy" id="2495581"/>
    <lineage>
        <taxon>Bacteria</taxon>
        <taxon>Pseudomonadati</taxon>
        <taxon>Pseudomonadota</taxon>
        <taxon>Alphaproteobacteria</taxon>
        <taxon>Hyphomicrobiales</taxon>
        <taxon>Phyllobacteriaceae</taxon>
        <taxon>Aquibium</taxon>
    </lineage>
</organism>
<proteinExistence type="inferred from homology"/>
<accession>A0A3R9Y377</accession>
<reference evidence="13 14" key="1">
    <citation type="submission" date="2018-12" db="EMBL/GenBank/DDBJ databases">
        <title>Mesorhizobium carbonis sp. nov., isolated from coal mine water.</title>
        <authorList>
            <person name="Xin W."/>
            <person name="Xu Z."/>
            <person name="Xiang F."/>
            <person name="Zhang J."/>
            <person name="Xi L."/>
            <person name="Liu J."/>
        </authorList>
    </citation>
    <scope>NUCLEOTIDE SEQUENCE [LARGE SCALE GENOMIC DNA]</scope>
    <source>
        <strain evidence="13 14">B2.3</strain>
    </source>
</reference>
<evidence type="ECO:0000313" key="14">
    <source>
        <dbReference type="Proteomes" id="UP000278398"/>
    </source>
</evidence>
<dbReference type="EMBL" id="RWKW01000108">
    <property type="protein sequence ID" value="RST83112.1"/>
    <property type="molecule type" value="Genomic_DNA"/>
</dbReference>
<dbReference type="Pfam" id="PF01545">
    <property type="entry name" value="Cation_efflux"/>
    <property type="match status" value="1"/>
</dbReference>
<feature type="domain" description="Cation efflux protein cytoplasmic" evidence="12">
    <location>
        <begin position="260"/>
        <end position="322"/>
    </location>
</feature>
<dbReference type="InterPro" id="IPR036837">
    <property type="entry name" value="Cation_efflux_CTD_sf"/>
</dbReference>
<evidence type="ECO:0000259" key="11">
    <source>
        <dbReference type="Pfam" id="PF01545"/>
    </source>
</evidence>
<keyword evidence="6 10" id="KW-1133">Transmembrane helix</keyword>
<dbReference type="InterPro" id="IPR027470">
    <property type="entry name" value="Cation_efflux_CTD"/>
</dbReference>
<protein>
    <submittedName>
        <fullName evidence="13">Cation transporter</fullName>
    </submittedName>
</protein>
<dbReference type="Gene3D" id="1.20.1510.10">
    <property type="entry name" value="Cation efflux protein transmembrane domain"/>
    <property type="match status" value="1"/>
</dbReference>